<dbReference type="AlphaFoldDB" id="A0AAU9AE88"/>
<dbReference type="EMBL" id="AP014940">
    <property type="protein sequence ID" value="BAV96914.1"/>
    <property type="molecule type" value="Genomic_DNA"/>
</dbReference>
<name>A0AAU9AE88_LYSEN</name>
<accession>A0AAU9AE88</accession>
<dbReference type="RefSeq" id="WP_096377173.1">
    <property type="nucleotide sequence ID" value="NZ_AP014940.1"/>
</dbReference>
<evidence type="ECO:0000313" key="2">
    <source>
        <dbReference type="Proteomes" id="UP000218824"/>
    </source>
</evidence>
<organism evidence="1 2">
    <name type="scientific">Lysobacter enzymogenes</name>
    <dbReference type="NCBI Taxonomy" id="69"/>
    <lineage>
        <taxon>Bacteria</taxon>
        <taxon>Pseudomonadati</taxon>
        <taxon>Pseudomonadota</taxon>
        <taxon>Gammaproteobacteria</taxon>
        <taxon>Lysobacterales</taxon>
        <taxon>Lysobacteraceae</taxon>
        <taxon>Lysobacter</taxon>
    </lineage>
</organism>
<sequence length="122" mass="12567">MSNDITTEAVRLALGIREAQARSASVNIANAGIEGARAQRVDFAAMQTLLSEAAQGGDNTLAARLSAAADGVRAMPAQAGVDPIQADEQVADMVTAGMNYQALGEALSRHFGLLRLSIAGRS</sequence>
<evidence type="ECO:0000313" key="1">
    <source>
        <dbReference type="EMBL" id="BAV96914.1"/>
    </source>
</evidence>
<evidence type="ECO:0008006" key="3">
    <source>
        <dbReference type="Google" id="ProtNLM"/>
    </source>
</evidence>
<proteinExistence type="predicted"/>
<dbReference type="GeneID" id="83063303"/>
<reference evidence="1 2" key="1">
    <citation type="journal article" date="2017" name="DNA Res.">
        <title>Complete genome sequence and expression profile of the commercial lytic enzyme producer Lysobacter enzymogenes M497-1.</title>
        <authorList>
            <person name="Takami H."/>
            <person name="Toyoda A."/>
            <person name="Uchiyama I."/>
            <person name="Itoh T."/>
            <person name="Takaki Y."/>
            <person name="Arai W."/>
            <person name="Nishi S."/>
            <person name="Kawai M."/>
            <person name="Shinya K."/>
            <person name="Ikeda H."/>
        </authorList>
    </citation>
    <scope>NUCLEOTIDE SEQUENCE [LARGE SCALE GENOMIC DNA]</scope>
    <source>
        <strain evidence="1 2">M497-1</strain>
    </source>
</reference>
<protein>
    <recommendedName>
        <fullName evidence="3">Flagellar basal body rod protein FlgB</fullName>
    </recommendedName>
</protein>
<dbReference type="Proteomes" id="UP000218824">
    <property type="component" value="Chromosome"/>
</dbReference>
<gene>
    <name evidence="1" type="ORF">LEN_1427</name>
</gene>
<dbReference type="KEGG" id="lem:LEN_1427"/>